<sequence length="477" mass="53185">MKNTCYIHPTMDGKWVCPECGNAFCSDCVINREAGGYYGQGLIRCCPGCVVPTNWVGVSGTIKPFWTRIDKFFSYPFHANPLILIIAIAFLDAVLLSAPLGWFFRVFLSALMLNYAYLALRRSAQGDLTPPKMYDEALTAGAGPVLSQLVLFVLLAVAGGMITGLAGVLGLVFYGVIVMFFLPSMLIILAMDGNPIRAMNPVVFMALPFRIGGGYFIMWVFLVCLLFAPASLLYTVEAVLPPFWYEFFGGLFSNYYMIVAYHLMGYVLLQYHDKIGYEVKYEDIKQSDEQTAAKPDNRAAEAAKRTTFLFAEGKYDEAIEYIEQHRAQGGELPQELSEKYYALLKMKNKKAPLLAHAPDLLDQLTESNAKVKTLDVYGECIKIDAAFLPEPKALLKIAGWLAETGNPKIAISAYNKFAKSYPDNRDVPLAYFRAAQIFHDRLMNQDKAKGLLKGILKKFPDHAIAPKVKNYLQYIGG</sequence>
<dbReference type="SUPFAM" id="SSF48452">
    <property type="entry name" value="TPR-like"/>
    <property type="match status" value="1"/>
</dbReference>
<protein>
    <recommendedName>
        <fullName evidence="4">B box-type domain-containing protein</fullName>
    </recommendedName>
</protein>
<dbReference type="Gene3D" id="1.25.40.10">
    <property type="entry name" value="Tetratricopeptide repeat domain"/>
    <property type="match status" value="1"/>
</dbReference>
<dbReference type="Pfam" id="PF13174">
    <property type="entry name" value="TPR_6"/>
    <property type="match status" value="2"/>
</dbReference>
<dbReference type="eggNOG" id="COG1729">
    <property type="taxonomic scope" value="Bacteria"/>
</dbReference>
<feature type="transmembrane region" description="Helical" evidence="1">
    <location>
        <begin position="77"/>
        <end position="96"/>
    </location>
</feature>
<dbReference type="AlphaFoldDB" id="B8FLQ6"/>
<name>B8FLQ6_DESAL</name>
<feature type="transmembrane region" description="Helical" evidence="1">
    <location>
        <begin position="102"/>
        <end position="120"/>
    </location>
</feature>
<keyword evidence="1" id="KW-0472">Membrane</keyword>
<evidence type="ECO:0000313" key="3">
    <source>
        <dbReference type="Proteomes" id="UP000000739"/>
    </source>
</evidence>
<feature type="transmembrane region" description="Helical" evidence="1">
    <location>
        <begin position="248"/>
        <end position="269"/>
    </location>
</feature>
<proteinExistence type="predicted"/>
<keyword evidence="1" id="KW-0812">Transmembrane</keyword>
<keyword evidence="3" id="KW-1185">Reference proteome</keyword>
<dbReference type="RefSeq" id="WP_015948464.1">
    <property type="nucleotide sequence ID" value="NC_011768.1"/>
</dbReference>
<feature type="transmembrane region" description="Helical" evidence="1">
    <location>
        <begin position="202"/>
        <end position="228"/>
    </location>
</feature>
<evidence type="ECO:0000313" key="2">
    <source>
        <dbReference type="EMBL" id="ACL05410.1"/>
    </source>
</evidence>
<gene>
    <name evidence="2" type="ordered locus">Dalk_3723</name>
</gene>
<evidence type="ECO:0008006" key="4">
    <source>
        <dbReference type="Google" id="ProtNLM"/>
    </source>
</evidence>
<feature type="transmembrane region" description="Helical" evidence="1">
    <location>
        <begin position="168"/>
        <end position="190"/>
    </location>
</feature>
<keyword evidence="1" id="KW-1133">Transmembrane helix</keyword>
<dbReference type="InterPro" id="IPR019734">
    <property type="entry name" value="TPR_rpt"/>
</dbReference>
<dbReference type="Proteomes" id="UP000000739">
    <property type="component" value="Chromosome"/>
</dbReference>
<dbReference type="EMBL" id="CP001322">
    <property type="protein sequence ID" value="ACL05410.1"/>
    <property type="molecule type" value="Genomic_DNA"/>
</dbReference>
<dbReference type="InterPro" id="IPR011990">
    <property type="entry name" value="TPR-like_helical_dom_sf"/>
</dbReference>
<dbReference type="KEGG" id="dal:Dalk_3723"/>
<feature type="transmembrane region" description="Helical" evidence="1">
    <location>
        <begin position="141"/>
        <end position="162"/>
    </location>
</feature>
<evidence type="ECO:0000256" key="1">
    <source>
        <dbReference type="SAM" id="Phobius"/>
    </source>
</evidence>
<organism evidence="2 3">
    <name type="scientific">Desulfatibacillum aliphaticivorans</name>
    <dbReference type="NCBI Taxonomy" id="218208"/>
    <lineage>
        <taxon>Bacteria</taxon>
        <taxon>Pseudomonadati</taxon>
        <taxon>Thermodesulfobacteriota</taxon>
        <taxon>Desulfobacteria</taxon>
        <taxon>Desulfobacterales</taxon>
        <taxon>Desulfatibacillaceae</taxon>
        <taxon>Desulfatibacillum</taxon>
    </lineage>
</organism>
<reference evidence="2 3" key="1">
    <citation type="journal article" date="2012" name="Environ. Microbiol.">
        <title>The genome sequence of Desulfatibacillum alkenivorans AK-01: a blueprint for anaerobic alkane oxidation.</title>
        <authorList>
            <person name="Callaghan A.V."/>
            <person name="Morris B.E."/>
            <person name="Pereira I.A."/>
            <person name="McInerney M.J."/>
            <person name="Austin R.N."/>
            <person name="Groves J.T."/>
            <person name="Kukor J.J."/>
            <person name="Suflita J.M."/>
            <person name="Young L.Y."/>
            <person name="Zylstra G.J."/>
            <person name="Wawrik B."/>
        </authorList>
    </citation>
    <scope>NUCLEOTIDE SEQUENCE [LARGE SCALE GENOMIC DNA]</scope>
    <source>
        <strain evidence="2 3">AK-01</strain>
    </source>
</reference>
<accession>B8FLQ6</accession>
<dbReference type="HOGENOM" id="CLU_037855_1_0_7"/>